<reference evidence="2 3" key="1">
    <citation type="submission" date="2019-10" db="EMBL/GenBank/DDBJ databases">
        <title>Whole genome shotgun sequence of Streptomyces angustmyceticus NBRC 3934.</title>
        <authorList>
            <person name="Hosoyama A."/>
            <person name="Ichikawa N."/>
            <person name="Kimura A."/>
            <person name="Kitahashi Y."/>
            <person name="Komaki H."/>
            <person name="Uohara A."/>
        </authorList>
    </citation>
    <scope>NUCLEOTIDE SEQUENCE [LARGE SCALE GENOMIC DNA]</scope>
    <source>
        <strain evidence="2 3">NBRC 3934</strain>
    </source>
</reference>
<feature type="region of interest" description="Disordered" evidence="1">
    <location>
        <begin position="76"/>
        <end position="108"/>
    </location>
</feature>
<keyword evidence="3" id="KW-1185">Reference proteome</keyword>
<protein>
    <submittedName>
        <fullName evidence="2">Uncharacterized protein</fullName>
    </submittedName>
</protein>
<sequence length="121" mass="13666">MHTGRMTWRRLRVIIQGLPPESRTMTALRNAMPEEDLDEQAEQGKPEEGRWSQLEQLVAASCDRLARIEYVLICANTEKKSQRPDRPEPMRRPGAAPRRKKSALSDAGAQRLFELINGGAA</sequence>
<dbReference type="Proteomes" id="UP000325598">
    <property type="component" value="Unassembled WGS sequence"/>
</dbReference>
<gene>
    <name evidence="2" type="ORF">San01_04330</name>
</gene>
<dbReference type="EMBL" id="BLAG01000004">
    <property type="protein sequence ID" value="GES27946.1"/>
    <property type="molecule type" value="Genomic_DNA"/>
</dbReference>
<evidence type="ECO:0000313" key="3">
    <source>
        <dbReference type="Proteomes" id="UP000325598"/>
    </source>
</evidence>
<comment type="caution">
    <text evidence="2">The sequence shown here is derived from an EMBL/GenBank/DDBJ whole genome shotgun (WGS) entry which is preliminary data.</text>
</comment>
<evidence type="ECO:0000313" key="2">
    <source>
        <dbReference type="EMBL" id="GES27946.1"/>
    </source>
</evidence>
<feature type="compositionally biased region" description="Basic and acidic residues" evidence="1">
    <location>
        <begin position="77"/>
        <end position="91"/>
    </location>
</feature>
<evidence type="ECO:0000256" key="1">
    <source>
        <dbReference type="SAM" id="MobiDB-lite"/>
    </source>
</evidence>
<accession>A0A5J4L9G4</accession>
<proteinExistence type="predicted"/>
<organism evidence="2 3">
    <name type="scientific">Streptomyces angustmyceticus</name>
    <dbReference type="NCBI Taxonomy" id="285578"/>
    <lineage>
        <taxon>Bacteria</taxon>
        <taxon>Bacillati</taxon>
        <taxon>Actinomycetota</taxon>
        <taxon>Actinomycetes</taxon>
        <taxon>Kitasatosporales</taxon>
        <taxon>Streptomycetaceae</taxon>
        <taxon>Streptomyces</taxon>
    </lineage>
</organism>
<dbReference type="AlphaFoldDB" id="A0A5J4L9G4"/>
<feature type="region of interest" description="Disordered" evidence="1">
    <location>
        <begin position="29"/>
        <end position="50"/>
    </location>
</feature>
<name>A0A5J4L9G4_9ACTN</name>